<organism evidence="11 12">
    <name type="scientific">Bifidobacterium breve MCC 1128</name>
    <dbReference type="NCBI Taxonomy" id="1365965"/>
    <lineage>
        <taxon>Bacteria</taxon>
        <taxon>Bacillati</taxon>
        <taxon>Actinomycetota</taxon>
        <taxon>Actinomycetes</taxon>
        <taxon>Bifidobacteriales</taxon>
        <taxon>Bifidobacteriaceae</taxon>
        <taxon>Bifidobacterium</taxon>
    </lineage>
</organism>
<dbReference type="InterPro" id="IPR051055">
    <property type="entry name" value="PIF1_helicase"/>
</dbReference>
<reference evidence="11 12" key="1">
    <citation type="journal article" date="2015" name="Int J Genomics">
        <title>Comparative Genomics Revealed Genetic Diversity and Species/Strain-Level Differences in Carbohydrate Metabolism of Three Probiotic Bifidobacterial Species.</title>
        <authorList>
            <person name="Odamaki T."/>
            <person name="Horigome A."/>
            <person name="Sugahara H."/>
            <person name="Hashikura N."/>
            <person name="Minami J."/>
            <person name="Xiao J.Z."/>
            <person name="Abe F."/>
        </authorList>
    </citation>
    <scope>NUCLEOTIDE SEQUENCE [LARGE SCALE GENOMIC DNA]</scope>
    <source>
        <strain evidence="11 12">MCC 1128</strain>
    </source>
</reference>
<evidence type="ECO:0000256" key="1">
    <source>
        <dbReference type="ARBA" id="ARBA00022741"/>
    </source>
</evidence>
<keyword evidence="3" id="KW-0378">Hydrolase</keyword>
<dbReference type="SMART" id="SM00382">
    <property type="entry name" value="AAA"/>
    <property type="match status" value="1"/>
</dbReference>
<evidence type="ECO:0000256" key="2">
    <source>
        <dbReference type="ARBA" id="ARBA00022763"/>
    </source>
</evidence>
<proteinExistence type="predicted"/>
<feature type="domain" description="AAA+ ATPase" evidence="10">
    <location>
        <begin position="50"/>
        <end position="209"/>
    </location>
</feature>
<dbReference type="PANTHER" id="PTHR47642">
    <property type="entry name" value="ATP-DEPENDENT DNA HELICASE"/>
    <property type="match status" value="1"/>
</dbReference>
<dbReference type="InterPro" id="IPR003593">
    <property type="entry name" value="AAA+_ATPase"/>
</dbReference>
<dbReference type="PANTHER" id="PTHR47642:SF5">
    <property type="entry name" value="ATP-DEPENDENT DNA HELICASE"/>
    <property type="match status" value="1"/>
</dbReference>
<evidence type="ECO:0000256" key="3">
    <source>
        <dbReference type="ARBA" id="ARBA00022801"/>
    </source>
</evidence>
<keyword evidence="5" id="KW-0067">ATP-binding</keyword>
<dbReference type="EMBL" id="AVQD01000009">
    <property type="protein sequence ID" value="KOA40565.1"/>
    <property type="molecule type" value="Genomic_DNA"/>
</dbReference>
<accession>A0A0L7AZB6</accession>
<dbReference type="Gene3D" id="3.40.50.300">
    <property type="entry name" value="P-loop containing nucleotide triphosphate hydrolases"/>
    <property type="match status" value="1"/>
</dbReference>
<dbReference type="GO" id="GO:0004519">
    <property type="term" value="F:endonuclease activity"/>
    <property type="evidence" value="ECO:0007669"/>
    <property type="project" value="UniProtKB-KW"/>
</dbReference>
<dbReference type="InterPro" id="IPR027417">
    <property type="entry name" value="P-loop_NTPase"/>
</dbReference>
<keyword evidence="4" id="KW-0347">Helicase</keyword>
<dbReference type="GO" id="GO:0003678">
    <property type="term" value="F:DNA helicase activity"/>
    <property type="evidence" value="ECO:0007669"/>
    <property type="project" value="InterPro"/>
</dbReference>
<gene>
    <name evidence="11" type="ORF">BBM1128_05805</name>
</gene>
<dbReference type="PATRIC" id="fig|1365965.3.peg.1170"/>
<evidence type="ECO:0000259" key="10">
    <source>
        <dbReference type="SMART" id="SM00382"/>
    </source>
</evidence>
<dbReference type="InterPro" id="IPR010285">
    <property type="entry name" value="DNA_helicase_pif1-like_DEAD"/>
</dbReference>
<evidence type="ECO:0000256" key="7">
    <source>
        <dbReference type="ARBA" id="ARBA00023204"/>
    </source>
</evidence>
<keyword evidence="7" id="KW-0234">DNA repair</keyword>
<keyword evidence="1" id="KW-0547">Nucleotide-binding</keyword>
<evidence type="ECO:0000256" key="4">
    <source>
        <dbReference type="ARBA" id="ARBA00022806"/>
    </source>
</evidence>
<dbReference type="Gene3D" id="2.30.30.940">
    <property type="match status" value="1"/>
</dbReference>
<comment type="caution">
    <text evidence="11">The sequence shown here is derived from an EMBL/GenBank/DDBJ whole genome shotgun (WGS) entry which is preliminary data.</text>
</comment>
<sequence length="510" mass="55725">MAPSLRGAVERSETEGSHGCVRLPSVSSAQRVEPREVDMRQTEALAILNAGANVFLTGAPGAGKTYVLNEFIRQARADGASVAVTASTGIASTHINGQTIHSWSGVGMATSLTSSLLKLIKSRRKRKIQATDILVIDEVSMLHAWLFDMVDQVCREVRRDPRPFGGIQVVLSGDLFQLPPVSVSGRNRDLIEPTPEFIASRERYARAGLNPESFITESLVWQELNPVICYLTEQHRQDTGELLTVLTDIREGDVTQSDRDALVTRLGKLPEPGQVAVHLFPVNRQADNLNDMRLNQIMLEPHEFHAETAGPANLVDRLKKNMLAPERLVLKEGAAVMALRNDPDRQYVNGSLGTVRGFAQENKGGWPIVEFENGNIVTMKQAKWEMMDGETVLASVAQVPLRCAWGITIHKSQGMTLDRAVMDLKRTFAPGMGYVALSRVESLGGLYLAGVNERMFLVSPDAVVLDGDLREASASASDQLADEGAGAFKPTEPDEFAADPNDEFAQDALF</sequence>
<protein>
    <submittedName>
        <fullName evidence="11">ATP-dependent endonuclease</fullName>
    </submittedName>
</protein>
<dbReference type="AlphaFoldDB" id="A0A0L7AZB6"/>
<evidence type="ECO:0000313" key="11">
    <source>
        <dbReference type="EMBL" id="KOA40565.1"/>
    </source>
</evidence>
<dbReference type="Proteomes" id="UP000037193">
    <property type="component" value="Unassembled WGS sequence"/>
</dbReference>
<keyword evidence="8" id="KW-0413">Isomerase</keyword>
<dbReference type="GO" id="GO:0006281">
    <property type="term" value="P:DNA repair"/>
    <property type="evidence" value="ECO:0007669"/>
    <property type="project" value="InterPro"/>
</dbReference>
<keyword evidence="2" id="KW-0227">DNA damage</keyword>
<feature type="region of interest" description="Disordered" evidence="9">
    <location>
        <begin position="475"/>
        <end position="499"/>
    </location>
</feature>
<feature type="region of interest" description="Disordered" evidence="9">
    <location>
        <begin position="1"/>
        <end position="25"/>
    </location>
</feature>
<dbReference type="Pfam" id="PF05970">
    <property type="entry name" value="PIF1"/>
    <property type="match status" value="1"/>
</dbReference>
<dbReference type="InterPro" id="IPR049163">
    <property type="entry name" value="Pif1-like_2B_dom"/>
</dbReference>
<keyword evidence="11" id="KW-0255">Endonuclease</keyword>
<dbReference type="GO" id="GO:0000723">
    <property type="term" value="P:telomere maintenance"/>
    <property type="evidence" value="ECO:0007669"/>
    <property type="project" value="InterPro"/>
</dbReference>
<evidence type="ECO:0000256" key="9">
    <source>
        <dbReference type="SAM" id="MobiDB-lite"/>
    </source>
</evidence>
<evidence type="ECO:0000256" key="5">
    <source>
        <dbReference type="ARBA" id="ARBA00022840"/>
    </source>
</evidence>
<dbReference type="SUPFAM" id="SSF52540">
    <property type="entry name" value="P-loop containing nucleoside triphosphate hydrolases"/>
    <property type="match status" value="2"/>
</dbReference>
<dbReference type="Pfam" id="PF21530">
    <property type="entry name" value="Pif1_2B_dom"/>
    <property type="match status" value="1"/>
</dbReference>
<keyword evidence="11" id="KW-0540">Nuclease</keyword>
<evidence type="ECO:0000256" key="6">
    <source>
        <dbReference type="ARBA" id="ARBA00023125"/>
    </source>
</evidence>
<evidence type="ECO:0000313" key="12">
    <source>
        <dbReference type="Proteomes" id="UP000037193"/>
    </source>
</evidence>
<evidence type="ECO:0000256" key="8">
    <source>
        <dbReference type="ARBA" id="ARBA00023235"/>
    </source>
</evidence>
<name>A0A0L7AZB6_BIFBR</name>
<dbReference type="CDD" id="cd18037">
    <property type="entry name" value="DEXSc_Pif1_like"/>
    <property type="match status" value="1"/>
</dbReference>
<dbReference type="CDD" id="cd18809">
    <property type="entry name" value="SF1_C_RecD"/>
    <property type="match status" value="1"/>
</dbReference>
<keyword evidence="6" id="KW-0238">DNA-binding</keyword>